<accession>A0A2T3NFN2</accession>
<sequence length="89" mass="10157">MPVMPHYRFLKANTLAFQERPEFPCVNNQQNQIVHSCKQPIKFNPPSHTNALFTSRNKNNKTSKINILIPGHNIKTPAISMHSLTSHPI</sequence>
<dbReference type="EMBL" id="PYMB01000003">
    <property type="protein sequence ID" value="PSW13360.1"/>
    <property type="molecule type" value="Genomic_DNA"/>
</dbReference>
<name>A0A2T3NFN2_9GAMM</name>
<gene>
    <name evidence="1" type="ORF">C9J01_10975</name>
</gene>
<protein>
    <submittedName>
        <fullName evidence="1">Uncharacterized protein</fullName>
    </submittedName>
</protein>
<evidence type="ECO:0000313" key="2">
    <source>
        <dbReference type="Proteomes" id="UP000241346"/>
    </source>
</evidence>
<dbReference type="AlphaFoldDB" id="A0A2T3NFN2"/>
<comment type="caution">
    <text evidence="1">The sequence shown here is derived from an EMBL/GenBank/DDBJ whole genome shotgun (WGS) entry which is preliminary data.</text>
</comment>
<dbReference type="Proteomes" id="UP000241346">
    <property type="component" value="Unassembled WGS sequence"/>
</dbReference>
<organism evidence="1 2">
    <name type="scientific">Photobacterium rosenbergii</name>
    <dbReference type="NCBI Taxonomy" id="294936"/>
    <lineage>
        <taxon>Bacteria</taxon>
        <taxon>Pseudomonadati</taxon>
        <taxon>Pseudomonadota</taxon>
        <taxon>Gammaproteobacteria</taxon>
        <taxon>Vibrionales</taxon>
        <taxon>Vibrionaceae</taxon>
        <taxon>Photobacterium</taxon>
    </lineage>
</organism>
<proteinExistence type="predicted"/>
<evidence type="ECO:0000313" key="1">
    <source>
        <dbReference type="EMBL" id="PSW13360.1"/>
    </source>
</evidence>
<reference evidence="1 2" key="1">
    <citation type="submission" date="2018-03" db="EMBL/GenBank/DDBJ databases">
        <title>Whole genome sequencing of Histamine producing bacteria.</title>
        <authorList>
            <person name="Butler K."/>
        </authorList>
    </citation>
    <scope>NUCLEOTIDE SEQUENCE [LARGE SCALE GENOMIC DNA]</scope>
    <source>
        <strain evidence="1 2">DSM 19138</strain>
    </source>
</reference>